<evidence type="ECO:0000313" key="8">
    <source>
        <dbReference type="EMBL" id="PKF69838.1"/>
    </source>
</evidence>
<accession>A0A2I0CL08</accession>
<dbReference type="InterPro" id="IPR013656">
    <property type="entry name" value="PAS_4"/>
</dbReference>
<sequence>MLDHAYTLAAVEQIAAGFFILDQDTRILYCNRFIVEHSGRPASQLIGLRLNEAFPEIDTPVWRAMLEKVWNTGTALQTVWHDQPYLILLDRQGDVPMLQASLLYRFELDDQRLFGLAIFDNSRAAKNNPMLDEALRALKHKHDELSTLSEQLKMANRQLLQSEKMAAIGQLAAGVAHEINNPVGFVASNLKTLVGYVRQLLELVDHMNEWGGSELQQLKERFDYDFIREDINGLLAESADGVERVKKIIAALRDFSRSGDDTFSLADLHEGIESTLKVVNNEIKYKAEVIREYGELPPVECIAAQINQVVMNLLVNAAHAIEEFGRIVIRTGVERDQAFIEIEDNGCGIPAHLQRQIFDPFFTTKPVGKGTGLGLALSYNIMEKHNGQISLRSAPGQGSCFRLSLPLRQTASTPRSTA</sequence>
<dbReference type="Gene3D" id="3.30.565.10">
    <property type="entry name" value="Histidine kinase-like ATPase, C-terminal domain"/>
    <property type="match status" value="1"/>
</dbReference>
<proteinExistence type="predicted"/>
<dbReference type="InterPro" id="IPR000014">
    <property type="entry name" value="PAS"/>
</dbReference>
<dbReference type="SUPFAM" id="SSF47384">
    <property type="entry name" value="Homodimeric domain of signal transducing histidine kinase"/>
    <property type="match status" value="1"/>
</dbReference>
<dbReference type="PRINTS" id="PR00344">
    <property type="entry name" value="BCTRLSENSOR"/>
</dbReference>
<evidence type="ECO:0000256" key="1">
    <source>
        <dbReference type="ARBA" id="ARBA00000085"/>
    </source>
</evidence>
<keyword evidence="3" id="KW-0597">Phosphoprotein</keyword>
<feature type="domain" description="PAS" evidence="7">
    <location>
        <begin position="3"/>
        <end position="47"/>
    </location>
</feature>
<dbReference type="InterPro" id="IPR036097">
    <property type="entry name" value="HisK_dim/P_sf"/>
</dbReference>
<dbReference type="EMBL" id="PIYS01000034">
    <property type="protein sequence ID" value="PKF69838.1"/>
    <property type="molecule type" value="Genomic_DNA"/>
</dbReference>
<evidence type="ECO:0000256" key="4">
    <source>
        <dbReference type="ARBA" id="ARBA00022777"/>
    </source>
</evidence>
<keyword evidence="4" id="KW-0808">Transferase</keyword>
<evidence type="ECO:0000256" key="5">
    <source>
        <dbReference type="SAM" id="Coils"/>
    </source>
</evidence>
<dbReference type="PROSITE" id="PS50109">
    <property type="entry name" value="HIS_KIN"/>
    <property type="match status" value="1"/>
</dbReference>
<dbReference type="SUPFAM" id="SSF55874">
    <property type="entry name" value="ATPase domain of HSP90 chaperone/DNA topoisomerase II/histidine kinase"/>
    <property type="match status" value="1"/>
</dbReference>
<dbReference type="GO" id="GO:0005524">
    <property type="term" value="F:ATP binding"/>
    <property type="evidence" value="ECO:0007669"/>
    <property type="project" value="UniProtKB-KW"/>
</dbReference>
<keyword evidence="8" id="KW-0067">ATP-binding</keyword>
<keyword evidence="5" id="KW-0175">Coiled coil</keyword>
<dbReference type="InterPro" id="IPR036890">
    <property type="entry name" value="HATPase_C_sf"/>
</dbReference>
<dbReference type="PANTHER" id="PTHR43065:SF50">
    <property type="entry name" value="HISTIDINE KINASE"/>
    <property type="match status" value="1"/>
</dbReference>
<name>A0A2I0CL08_9PSED</name>
<dbReference type="SMART" id="SM00091">
    <property type="entry name" value="PAS"/>
    <property type="match status" value="1"/>
</dbReference>
<evidence type="ECO:0000259" key="6">
    <source>
        <dbReference type="PROSITE" id="PS50109"/>
    </source>
</evidence>
<feature type="domain" description="Histidine kinase" evidence="6">
    <location>
        <begin position="174"/>
        <end position="409"/>
    </location>
</feature>
<keyword evidence="8" id="KW-0547">Nucleotide-binding</keyword>
<dbReference type="InterPro" id="IPR003661">
    <property type="entry name" value="HisK_dim/P_dom"/>
</dbReference>
<dbReference type="SMART" id="SM00387">
    <property type="entry name" value="HATPase_c"/>
    <property type="match status" value="1"/>
</dbReference>
<dbReference type="CDD" id="cd00130">
    <property type="entry name" value="PAS"/>
    <property type="match status" value="1"/>
</dbReference>
<evidence type="ECO:0000259" key="7">
    <source>
        <dbReference type="PROSITE" id="PS50112"/>
    </source>
</evidence>
<dbReference type="CDD" id="cd00082">
    <property type="entry name" value="HisKA"/>
    <property type="match status" value="1"/>
</dbReference>
<dbReference type="PROSITE" id="PS50112">
    <property type="entry name" value="PAS"/>
    <property type="match status" value="1"/>
</dbReference>
<protein>
    <recommendedName>
        <fullName evidence="2">histidine kinase</fullName>
        <ecNumber evidence="2">2.7.13.3</ecNumber>
    </recommendedName>
</protein>
<dbReference type="Gene3D" id="1.10.287.130">
    <property type="match status" value="1"/>
</dbReference>
<dbReference type="SUPFAM" id="SSF55785">
    <property type="entry name" value="PYP-like sensor domain (PAS domain)"/>
    <property type="match status" value="1"/>
</dbReference>
<evidence type="ECO:0000313" key="9">
    <source>
        <dbReference type="Proteomes" id="UP000242861"/>
    </source>
</evidence>
<dbReference type="GO" id="GO:0000155">
    <property type="term" value="F:phosphorelay sensor kinase activity"/>
    <property type="evidence" value="ECO:0007669"/>
    <property type="project" value="InterPro"/>
</dbReference>
<dbReference type="Pfam" id="PF02518">
    <property type="entry name" value="HATPase_c"/>
    <property type="match status" value="1"/>
</dbReference>
<dbReference type="PANTHER" id="PTHR43065">
    <property type="entry name" value="SENSOR HISTIDINE KINASE"/>
    <property type="match status" value="1"/>
</dbReference>
<keyword evidence="4" id="KW-0418">Kinase</keyword>
<dbReference type="EC" id="2.7.13.3" evidence="2"/>
<reference evidence="9" key="1">
    <citation type="submission" date="2017-12" db="EMBL/GenBank/DDBJ databases">
        <authorList>
            <person name="Yu X.-Y."/>
        </authorList>
    </citation>
    <scope>NUCLEOTIDE SEQUENCE [LARGE SCALE GENOMIC DNA]</scope>
    <source>
        <strain evidence="9">ZYSR67-Z</strain>
    </source>
</reference>
<gene>
    <name evidence="8" type="ORF">CW360_16390</name>
</gene>
<organism evidence="8 9">
    <name type="scientific">Pseudomonas fluvialis</name>
    <dbReference type="NCBI Taxonomy" id="1793966"/>
    <lineage>
        <taxon>Bacteria</taxon>
        <taxon>Pseudomonadati</taxon>
        <taxon>Pseudomonadota</taxon>
        <taxon>Gammaproteobacteria</taxon>
        <taxon>Pseudomonadales</taxon>
        <taxon>Pseudomonadaceae</taxon>
        <taxon>Pseudomonas</taxon>
    </lineage>
</organism>
<dbReference type="Pfam" id="PF08448">
    <property type="entry name" value="PAS_4"/>
    <property type="match status" value="1"/>
</dbReference>
<evidence type="ECO:0000256" key="2">
    <source>
        <dbReference type="ARBA" id="ARBA00012438"/>
    </source>
</evidence>
<comment type="caution">
    <text evidence="8">The sequence shown here is derived from an EMBL/GenBank/DDBJ whole genome shotgun (WGS) entry which is preliminary data.</text>
</comment>
<feature type="coiled-coil region" evidence="5">
    <location>
        <begin position="131"/>
        <end position="165"/>
    </location>
</feature>
<dbReference type="InterPro" id="IPR035965">
    <property type="entry name" value="PAS-like_dom_sf"/>
</dbReference>
<dbReference type="InterPro" id="IPR004358">
    <property type="entry name" value="Sig_transdc_His_kin-like_C"/>
</dbReference>
<dbReference type="InterPro" id="IPR005467">
    <property type="entry name" value="His_kinase_dom"/>
</dbReference>
<dbReference type="InterPro" id="IPR003594">
    <property type="entry name" value="HATPase_dom"/>
</dbReference>
<comment type="catalytic activity">
    <reaction evidence="1">
        <text>ATP + protein L-histidine = ADP + protein N-phospho-L-histidine.</text>
        <dbReference type="EC" id="2.7.13.3"/>
    </reaction>
</comment>
<dbReference type="Proteomes" id="UP000242861">
    <property type="component" value="Unassembled WGS sequence"/>
</dbReference>
<dbReference type="Gene3D" id="3.30.450.20">
    <property type="entry name" value="PAS domain"/>
    <property type="match status" value="1"/>
</dbReference>
<dbReference type="AlphaFoldDB" id="A0A2I0CL08"/>
<dbReference type="RefSeq" id="WP_101194418.1">
    <property type="nucleotide sequence ID" value="NZ_PIYS01000034.1"/>
</dbReference>
<evidence type="ECO:0000256" key="3">
    <source>
        <dbReference type="ARBA" id="ARBA00022553"/>
    </source>
</evidence>